<feature type="region of interest" description="Disordered" evidence="2">
    <location>
        <begin position="6"/>
        <end position="27"/>
    </location>
</feature>
<evidence type="ECO:0000313" key="3">
    <source>
        <dbReference type="EMBL" id="SVD76334.1"/>
    </source>
</evidence>
<dbReference type="InterPro" id="IPR011032">
    <property type="entry name" value="GroES-like_sf"/>
</dbReference>
<reference evidence="3" key="1">
    <citation type="submission" date="2018-05" db="EMBL/GenBank/DDBJ databases">
        <authorList>
            <person name="Lanie J.A."/>
            <person name="Ng W.-L."/>
            <person name="Kazmierczak K.M."/>
            <person name="Andrzejewski T.M."/>
            <person name="Davidsen T.M."/>
            <person name="Wayne K.J."/>
            <person name="Tettelin H."/>
            <person name="Glass J.I."/>
            <person name="Rusch D."/>
            <person name="Podicherti R."/>
            <person name="Tsui H.-C.T."/>
            <person name="Winkler M.E."/>
        </authorList>
    </citation>
    <scope>NUCLEOTIDE SEQUENCE</scope>
</reference>
<protein>
    <recommendedName>
        <fullName evidence="4">Co-chaperonin GroES</fullName>
    </recommendedName>
</protein>
<dbReference type="InterPro" id="IPR037124">
    <property type="entry name" value="Chaperonin_GroES_sf"/>
</dbReference>
<dbReference type="InterPro" id="IPR020818">
    <property type="entry name" value="Chaperonin_GroES"/>
</dbReference>
<sequence length="131" mass="14282">MAEALAEVGSVEADTTATPRNAHQLPDPKGYKILIAMPEPDKKTEGGIIKSAKTLHIEEVGSVVGMVMALGPDSYQDKKRFPHGPYCKKGDFIVMRAYSGTRFLVHGNEFRLINDDSVEAVVEDPRGIVTI</sequence>
<dbReference type="Gene3D" id="2.30.33.40">
    <property type="entry name" value="GroES chaperonin"/>
    <property type="match status" value="1"/>
</dbReference>
<proteinExistence type="predicted"/>
<dbReference type="CDD" id="cd00320">
    <property type="entry name" value="cpn10"/>
    <property type="match status" value="1"/>
</dbReference>
<accession>A0A382XZK5</accession>
<keyword evidence="1" id="KW-0143">Chaperone</keyword>
<dbReference type="EMBL" id="UINC01171657">
    <property type="protein sequence ID" value="SVD76334.1"/>
    <property type="molecule type" value="Genomic_DNA"/>
</dbReference>
<dbReference type="GO" id="GO:0005524">
    <property type="term" value="F:ATP binding"/>
    <property type="evidence" value="ECO:0007669"/>
    <property type="project" value="InterPro"/>
</dbReference>
<gene>
    <name evidence="3" type="ORF">METZ01_LOCUS429188</name>
</gene>
<dbReference type="GO" id="GO:0044183">
    <property type="term" value="F:protein folding chaperone"/>
    <property type="evidence" value="ECO:0007669"/>
    <property type="project" value="InterPro"/>
</dbReference>
<name>A0A382XZK5_9ZZZZ</name>
<evidence type="ECO:0000256" key="1">
    <source>
        <dbReference type="ARBA" id="ARBA00023186"/>
    </source>
</evidence>
<organism evidence="3">
    <name type="scientific">marine metagenome</name>
    <dbReference type="NCBI Taxonomy" id="408172"/>
    <lineage>
        <taxon>unclassified sequences</taxon>
        <taxon>metagenomes</taxon>
        <taxon>ecological metagenomes</taxon>
    </lineage>
</organism>
<dbReference type="Pfam" id="PF00166">
    <property type="entry name" value="Cpn10"/>
    <property type="match status" value="1"/>
</dbReference>
<dbReference type="SUPFAM" id="SSF50129">
    <property type="entry name" value="GroES-like"/>
    <property type="match status" value="1"/>
</dbReference>
<dbReference type="AlphaFoldDB" id="A0A382XZK5"/>
<evidence type="ECO:0000256" key="2">
    <source>
        <dbReference type="SAM" id="MobiDB-lite"/>
    </source>
</evidence>
<evidence type="ECO:0008006" key="4">
    <source>
        <dbReference type="Google" id="ProtNLM"/>
    </source>
</evidence>